<gene>
    <name evidence="2" type="ORF">NSCAC_0613</name>
</gene>
<proteinExistence type="predicted"/>
<evidence type="ECO:0000313" key="3">
    <source>
        <dbReference type="Proteomes" id="UP000516072"/>
    </source>
</evidence>
<evidence type="ECO:0000259" key="1">
    <source>
        <dbReference type="Pfam" id="PF13847"/>
    </source>
</evidence>
<sequence length="218" mass="24548">MRKQDLIPKTKGSVLKWQAYIYDLECTLVGLSSNFRQATLNYAQLNTGMRVLDVGCGTGVLTRLAAKKVGDMGEIIGVDPSVQMISLAQKKSLQLQSTAKFELGVIEDLPFLDCSFDLVLSSLMFHHLPNDLKLKGLQEIFRVLKPNGRFLGVDIGEPKHFLWWSILWLYLAIPNIATNIKGKIPNYLNQAGFEEVEIMGYWFSLINFWSAKKPALIP</sequence>
<dbReference type="KEGG" id="ntg:NSCAC_0613"/>
<dbReference type="GO" id="GO:0000234">
    <property type="term" value="F:phosphoethanolamine N-methyltransferase activity"/>
    <property type="evidence" value="ECO:0007669"/>
    <property type="project" value="UniProtKB-EC"/>
</dbReference>
<organism evidence="2 3">
    <name type="scientific">Candidatus Nitrosacidococcus tergens</name>
    <dbReference type="NCBI Taxonomy" id="553981"/>
    <lineage>
        <taxon>Bacteria</taxon>
        <taxon>Pseudomonadati</taxon>
        <taxon>Pseudomonadota</taxon>
        <taxon>Gammaproteobacteria</taxon>
        <taxon>Chromatiales</taxon>
        <taxon>Chromatiaceae</taxon>
        <taxon>Candidatus Nitrosacidococcus</taxon>
    </lineage>
</organism>
<dbReference type="Pfam" id="PF13847">
    <property type="entry name" value="Methyltransf_31"/>
    <property type="match status" value="1"/>
</dbReference>
<dbReference type="InterPro" id="IPR025714">
    <property type="entry name" value="Methyltranfer_dom"/>
</dbReference>
<keyword evidence="2" id="KW-0489">Methyltransferase</keyword>
<dbReference type="EMBL" id="LR778175">
    <property type="protein sequence ID" value="CAB1275331.1"/>
    <property type="molecule type" value="Genomic_DNA"/>
</dbReference>
<dbReference type="InterPro" id="IPR029063">
    <property type="entry name" value="SAM-dependent_MTases_sf"/>
</dbReference>
<name>A0A7G1Q8L6_9GAMM</name>
<reference evidence="2 3" key="1">
    <citation type="submission" date="2020-03" db="EMBL/GenBank/DDBJ databases">
        <authorList>
            <person name="Picone N."/>
        </authorList>
    </citation>
    <scope>NUCLEOTIDE SEQUENCE [LARGE SCALE GENOMIC DNA]</scope>
    <source>
        <strain evidence="2">NSCAC1</strain>
    </source>
</reference>
<dbReference type="PANTHER" id="PTHR43591">
    <property type="entry name" value="METHYLTRANSFERASE"/>
    <property type="match status" value="1"/>
</dbReference>
<keyword evidence="3" id="KW-1185">Reference proteome</keyword>
<feature type="domain" description="Methyltransferase" evidence="1">
    <location>
        <begin position="46"/>
        <end position="156"/>
    </location>
</feature>
<dbReference type="EC" id="2.1.1.103" evidence="2"/>
<dbReference type="AlphaFoldDB" id="A0A7G1Q8L6"/>
<evidence type="ECO:0000313" key="2">
    <source>
        <dbReference type="EMBL" id="CAB1275331.1"/>
    </source>
</evidence>
<protein>
    <submittedName>
        <fullName evidence="2">UbiE/COQ5 methyltransferase</fullName>
        <ecNumber evidence="2">2.1.1.103</ecNumber>
    </submittedName>
</protein>
<dbReference type="SUPFAM" id="SSF53335">
    <property type="entry name" value="S-adenosyl-L-methionine-dependent methyltransferases"/>
    <property type="match status" value="1"/>
</dbReference>
<dbReference type="CDD" id="cd02440">
    <property type="entry name" value="AdoMet_MTases"/>
    <property type="match status" value="1"/>
</dbReference>
<dbReference type="Gene3D" id="3.40.50.150">
    <property type="entry name" value="Vaccinia Virus protein VP39"/>
    <property type="match status" value="1"/>
</dbReference>
<keyword evidence="2" id="KW-0808">Transferase</keyword>
<dbReference type="GO" id="GO:0032259">
    <property type="term" value="P:methylation"/>
    <property type="evidence" value="ECO:0007669"/>
    <property type="project" value="UniProtKB-KW"/>
</dbReference>
<dbReference type="RefSeq" id="WP_197744953.1">
    <property type="nucleotide sequence ID" value="NZ_LR778175.1"/>
</dbReference>
<dbReference type="Proteomes" id="UP000516072">
    <property type="component" value="Chromosome"/>
</dbReference>
<accession>A0A7G1Q8L6</accession>